<feature type="transmembrane region" description="Helical" evidence="1">
    <location>
        <begin position="51"/>
        <end position="71"/>
    </location>
</feature>
<sequence length="116" mass="12927">MARGRGPSPLVPALMVVVLSVIIFWPYIYFIAVTFVPWFQSGADADDAGSSTSLMVQLLLVFLMFLIRFLTASNPKASYGRKWQSSRYSYGYNDGEGFGLGALLLLLIFLVLYNLM</sequence>
<evidence type="ECO:0000313" key="3">
    <source>
        <dbReference type="Proteomes" id="UP001630127"/>
    </source>
</evidence>
<reference evidence="2 3" key="1">
    <citation type="submission" date="2024-11" db="EMBL/GenBank/DDBJ databases">
        <title>A near-complete genome assembly of Cinchona calisaya.</title>
        <authorList>
            <person name="Lian D.C."/>
            <person name="Zhao X.W."/>
            <person name="Wei L."/>
        </authorList>
    </citation>
    <scope>NUCLEOTIDE SEQUENCE [LARGE SCALE GENOMIC DNA]</scope>
    <source>
        <tissue evidence="2">Nenye</tissue>
    </source>
</reference>
<keyword evidence="1" id="KW-1133">Transmembrane helix</keyword>
<proteinExistence type="predicted"/>
<dbReference type="AlphaFoldDB" id="A0ABD2ZC47"/>
<protein>
    <submittedName>
        <fullName evidence="2">Uncharacterized protein</fullName>
    </submittedName>
</protein>
<keyword evidence="1" id="KW-0812">Transmembrane</keyword>
<dbReference type="EMBL" id="JBJUIK010000010">
    <property type="protein sequence ID" value="KAL3516664.1"/>
    <property type="molecule type" value="Genomic_DNA"/>
</dbReference>
<comment type="caution">
    <text evidence="2">The sequence shown here is derived from an EMBL/GenBank/DDBJ whole genome shotgun (WGS) entry which is preliminary data.</text>
</comment>
<keyword evidence="3" id="KW-1185">Reference proteome</keyword>
<accession>A0ABD2ZC47</accession>
<feature type="transmembrane region" description="Helical" evidence="1">
    <location>
        <begin position="12"/>
        <end position="39"/>
    </location>
</feature>
<keyword evidence="1" id="KW-0472">Membrane</keyword>
<name>A0ABD2ZC47_9GENT</name>
<evidence type="ECO:0000256" key="1">
    <source>
        <dbReference type="SAM" id="Phobius"/>
    </source>
</evidence>
<dbReference type="Proteomes" id="UP001630127">
    <property type="component" value="Unassembled WGS sequence"/>
</dbReference>
<evidence type="ECO:0000313" key="2">
    <source>
        <dbReference type="EMBL" id="KAL3516664.1"/>
    </source>
</evidence>
<organism evidence="2 3">
    <name type="scientific">Cinchona calisaya</name>
    <dbReference type="NCBI Taxonomy" id="153742"/>
    <lineage>
        <taxon>Eukaryota</taxon>
        <taxon>Viridiplantae</taxon>
        <taxon>Streptophyta</taxon>
        <taxon>Embryophyta</taxon>
        <taxon>Tracheophyta</taxon>
        <taxon>Spermatophyta</taxon>
        <taxon>Magnoliopsida</taxon>
        <taxon>eudicotyledons</taxon>
        <taxon>Gunneridae</taxon>
        <taxon>Pentapetalae</taxon>
        <taxon>asterids</taxon>
        <taxon>lamiids</taxon>
        <taxon>Gentianales</taxon>
        <taxon>Rubiaceae</taxon>
        <taxon>Cinchonoideae</taxon>
        <taxon>Cinchoneae</taxon>
        <taxon>Cinchona</taxon>
    </lineage>
</organism>
<gene>
    <name evidence="2" type="ORF">ACH5RR_023566</name>
</gene>
<feature type="transmembrane region" description="Helical" evidence="1">
    <location>
        <begin position="92"/>
        <end position="113"/>
    </location>
</feature>